<evidence type="ECO:0000256" key="2">
    <source>
        <dbReference type="ARBA" id="ARBA00022679"/>
    </source>
</evidence>
<keyword evidence="2" id="KW-0808">Transferase</keyword>
<name>A0A1T4R2W1_VIBCI</name>
<dbReference type="SMART" id="SM01144">
    <property type="entry name" value="DTW"/>
    <property type="match status" value="1"/>
</dbReference>
<evidence type="ECO:0000256" key="4">
    <source>
        <dbReference type="ARBA" id="ARBA00022694"/>
    </source>
</evidence>
<feature type="domain" description="DTW" evidence="5">
    <location>
        <begin position="1"/>
        <end position="190"/>
    </location>
</feature>
<dbReference type="GO" id="GO:0008033">
    <property type="term" value="P:tRNA processing"/>
    <property type="evidence" value="ECO:0007669"/>
    <property type="project" value="UniProtKB-KW"/>
</dbReference>
<evidence type="ECO:0000256" key="3">
    <source>
        <dbReference type="ARBA" id="ARBA00022691"/>
    </source>
</evidence>
<dbReference type="RefSeq" id="WP_078926770.1">
    <property type="nucleotide sequence ID" value="NZ_FUXB01000012.1"/>
</dbReference>
<accession>A0A1T4R2W1</accession>
<sequence length="199" mass="22597">MQACSGCGLRHQCLCSAIPRLSSELSLSLLTHENEYQRETNTGRWLVQSLPSCSVFTWQRTSPPEALLQRMAGPNYHSVLVYPSEQSVPVTLEHQNAQRMGKKMHFIVLDGTWQEAKKMLRKSPWLAIPHVQINAQGESCYQLRRHQQVGHLCTLEVGSALLNALNEPQNAQRLNTFLHRFMHTLQADKSGHALVNYLD</sequence>
<evidence type="ECO:0000259" key="5">
    <source>
        <dbReference type="SMART" id="SM01144"/>
    </source>
</evidence>
<dbReference type="InterPro" id="IPR039262">
    <property type="entry name" value="DTWD2/TAPT"/>
</dbReference>
<dbReference type="EMBL" id="FUXB01000012">
    <property type="protein sequence ID" value="SKA10370.1"/>
    <property type="molecule type" value="Genomic_DNA"/>
</dbReference>
<dbReference type="GeneID" id="70582413"/>
<dbReference type="Proteomes" id="UP000190834">
    <property type="component" value="Unassembled WGS sequence"/>
</dbReference>
<gene>
    <name evidence="6" type="ORF">SAMN02745782_02415</name>
</gene>
<dbReference type="EC" id="2.5.1.25" evidence="1"/>
<evidence type="ECO:0000313" key="6">
    <source>
        <dbReference type="EMBL" id="SKA10370.1"/>
    </source>
</evidence>
<proteinExistence type="predicted"/>
<reference evidence="7" key="1">
    <citation type="submission" date="2017-02" db="EMBL/GenBank/DDBJ databases">
        <authorList>
            <person name="Varghese N."/>
            <person name="Submissions S."/>
        </authorList>
    </citation>
    <scope>NUCLEOTIDE SEQUENCE [LARGE SCALE GENOMIC DNA]</scope>
    <source>
        <strain evidence="7">DSM 19608</strain>
    </source>
</reference>
<dbReference type="OrthoDB" id="370626at2"/>
<dbReference type="AlphaFoldDB" id="A0A1T4R2W1"/>
<keyword evidence="3" id="KW-0949">S-adenosyl-L-methionine</keyword>
<protein>
    <recommendedName>
        <fullName evidence="1">tRNA-uridine aminocarboxypropyltransferase</fullName>
        <ecNumber evidence="1">2.5.1.25</ecNumber>
    </recommendedName>
</protein>
<keyword evidence="4" id="KW-0819">tRNA processing</keyword>
<dbReference type="Pfam" id="PF03942">
    <property type="entry name" value="DTW"/>
    <property type="match status" value="1"/>
</dbReference>
<keyword evidence="7" id="KW-1185">Reference proteome</keyword>
<dbReference type="PANTHER" id="PTHR21392:SF1">
    <property type="entry name" value="TRNA-URIDINE AMINOCARBOXYPROPYLTRANSFERASE"/>
    <property type="match status" value="1"/>
</dbReference>
<organism evidence="6 7">
    <name type="scientific">Vibrio cincinnatiensis DSM 19608</name>
    <dbReference type="NCBI Taxonomy" id="1123491"/>
    <lineage>
        <taxon>Bacteria</taxon>
        <taxon>Pseudomonadati</taxon>
        <taxon>Pseudomonadota</taxon>
        <taxon>Gammaproteobacteria</taxon>
        <taxon>Vibrionales</taxon>
        <taxon>Vibrionaceae</taxon>
        <taxon>Vibrio</taxon>
    </lineage>
</organism>
<dbReference type="STRING" id="1123491.SAMN02745782_02415"/>
<evidence type="ECO:0000256" key="1">
    <source>
        <dbReference type="ARBA" id="ARBA00012386"/>
    </source>
</evidence>
<dbReference type="GO" id="GO:0016432">
    <property type="term" value="F:tRNA-uridine aminocarboxypropyltransferase activity"/>
    <property type="evidence" value="ECO:0007669"/>
    <property type="project" value="UniProtKB-EC"/>
</dbReference>
<dbReference type="PANTHER" id="PTHR21392">
    <property type="entry name" value="TRNA-URIDINE AMINOCARBOXYPROPYLTRANSFERASE 2"/>
    <property type="match status" value="1"/>
</dbReference>
<evidence type="ECO:0000313" key="7">
    <source>
        <dbReference type="Proteomes" id="UP000190834"/>
    </source>
</evidence>
<dbReference type="InterPro" id="IPR005636">
    <property type="entry name" value="DTW"/>
</dbReference>